<organism evidence="1 2">
    <name type="scientific">Clavibacter sepedonicus</name>
    <name type="common">Clavibacter michiganensis subsp. sepedonicus</name>
    <dbReference type="NCBI Taxonomy" id="31964"/>
    <lineage>
        <taxon>Bacteria</taxon>
        <taxon>Bacillati</taxon>
        <taxon>Actinomycetota</taxon>
        <taxon>Actinomycetes</taxon>
        <taxon>Micrococcales</taxon>
        <taxon>Microbacteriaceae</taxon>
        <taxon>Clavibacter</taxon>
    </lineage>
</organism>
<dbReference type="Proteomes" id="UP000001318">
    <property type="component" value="Chromosome"/>
</dbReference>
<dbReference type="AlphaFoldDB" id="B0RH15"/>
<dbReference type="KEGG" id="cms:CMS2409"/>
<reference evidence="1 2" key="1">
    <citation type="journal article" date="2008" name="J. Bacteriol.">
        <title>Genome of the actinomycete plant pathogen Clavibacter michiganensis subsp. sepedonicus suggests recent niche adaptation.</title>
        <authorList>
            <person name="Bentley S.D."/>
            <person name="Corton C."/>
            <person name="Brown S.E."/>
            <person name="Barron A."/>
            <person name="Clark L."/>
            <person name="Doggett J."/>
            <person name="Harris B."/>
            <person name="Ormond D."/>
            <person name="Quail M.A."/>
            <person name="May G."/>
            <person name="Francis D."/>
            <person name="Knudson D."/>
            <person name="Parkhill J."/>
            <person name="Ishimaru C.A."/>
        </authorList>
    </citation>
    <scope>NUCLEOTIDE SEQUENCE [LARGE SCALE GENOMIC DNA]</scope>
    <source>
        <strain evidence="2">ATCC 33113 / DSM 20744 / JCM 9667 / LMG 2889 / ICMP 2535 / C-1</strain>
    </source>
</reference>
<gene>
    <name evidence="1" type="ordered locus">CMS2409</name>
</gene>
<dbReference type="EMBL" id="AM849034">
    <property type="protein sequence ID" value="CAQ02491.1"/>
    <property type="molecule type" value="Genomic_DNA"/>
</dbReference>
<sequence>MLDDLDGTDLFNALMMEADKEHFKVVVVEGESDFNLLADFVLQADVDLVVEYGKDSLLEASKLAIDELPSALFVVNADFDRLTGAITNFASNVIAAEYYDLYMDAYFADPKSMTRIARRYLEGSTLGVDEGLRRAWDMALLIGGTRYTSVSKQYDLTMQNFPVHIVMHGESCEAHINSIADLAILRSKAGVATSASVASATQEATESIDHALLVNSHDFLAALSVCCSRRGDKKVAHKMDDLFELSIDRAVFTELAIVRRVREHIAA</sequence>
<evidence type="ECO:0008006" key="3">
    <source>
        <dbReference type="Google" id="ProtNLM"/>
    </source>
</evidence>
<evidence type="ECO:0000313" key="1">
    <source>
        <dbReference type="EMBL" id="CAQ02491.1"/>
    </source>
</evidence>
<proteinExistence type="predicted"/>
<dbReference type="HOGENOM" id="CLU_1040917_0_0_11"/>
<evidence type="ECO:0000313" key="2">
    <source>
        <dbReference type="Proteomes" id="UP000001318"/>
    </source>
</evidence>
<keyword evidence="2" id="KW-1185">Reference proteome</keyword>
<protein>
    <recommendedName>
        <fullName evidence="3">DUF4435 domain-containing protein</fullName>
    </recommendedName>
</protein>
<name>B0RH15_CLASE</name>
<accession>B0RH15</accession>